<dbReference type="OrthoDB" id="24041at2"/>
<dbReference type="GO" id="GO:0046872">
    <property type="term" value="F:metal ion binding"/>
    <property type="evidence" value="ECO:0007669"/>
    <property type="project" value="InterPro"/>
</dbReference>
<dbReference type="RefSeq" id="WP_143168092.1">
    <property type="nucleotide sequence ID" value="NZ_FQVU01000002.1"/>
</dbReference>
<gene>
    <name evidence="3" type="ORF">SAMN05443575_1946</name>
</gene>
<evidence type="ECO:0000313" key="3">
    <source>
        <dbReference type="EMBL" id="SHG29575.1"/>
    </source>
</evidence>
<sequence>MSSTNWLVSSAGRRGHLVRILREAGALLGGGTVVAVDCSSLSSAGLLADEFELVPRADDPAFVERMLDVCRRHRITHVVPTIDPELAVLAAATDRFAAAGSTVWVSSPEVVGLGSDKWLFHDWLTRHGFASPTTFEVRDERAGQLVGPVVAKPRGGSSSVGLVRSERCDPAMLASLPDDYIVQGEVPGYEVTVDFGVDRRGALVGMGARRRLAVRAGEVAKAVTVELPALRSAVEQFVDTLPGAFGVLNVQVFVDDSTGSVTFLELNPRFGGGFPLTWQAGGRFPLLVAGAGGPVPADARPDLVMLRYDDAVFAEADRFPDLTT</sequence>
<dbReference type="InterPro" id="IPR011761">
    <property type="entry name" value="ATP-grasp"/>
</dbReference>
<dbReference type="SUPFAM" id="SSF56059">
    <property type="entry name" value="Glutathione synthetase ATP-binding domain-like"/>
    <property type="match status" value="1"/>
</dbReference>
<dbReference type="AlphaFoldDB" id="A0A1M5IMW6"/>
<keyword evidence="1" id="KW-0067">ATP-binding</keyword>
<keyword evidence="1" id="KW-0547">Nucleotide-binding</keyword>
<dbReference type="InterPro" id="IPR048764">
    <property type="entry name" value="PylC_N"/>
</dbReference>
<dbReference type="EMBL" id="FQVU01000002">
    <property type="protein sequence ID" value="SHG29575.1"/>
    <property type="molecule type" value="Genomic_DNA"/>
</dbReference>
<evidence type="ECO:0000256" key="1">
    <source>
        <dbReference type="PROSITE-ProRule" id="PRU00409"/>
    </source>
</evidence>
<dbReference type="InterPro" id="IPR013815">
    <property type="entry name" value="ATP_grasp_subdomain_1"/>
</dbReference>
<dbReference type="PROSITE" id="PS50975">
    <property type="entry name" value="ATP_GRASP"/>
    <property type="match status" value="1"/>
</dbReference>
<proteinExistence type="predicted"/>
<feature type="domain" description="ATP-grasp" evidence="2">
    <location>
        <begin position="121"/>
        <end position="305"/>
    </location>
</feature>
<reference evidence="3 4" key="1">
    <citation type="submission" date="2016-11" db="EMBL/GenBank/DDBJ databases">
        <authorList>
            <person name="Jaros S."/>
            <person name="Januszkiewicz K."/>
            <person name="Wedrychowicz H."/>
        </authorList>
    </citation>
    <scope>NUCLEOTIDE SEQUENCE [LARGE SCALE GENOMIC DNA]</scope>
    <source>
        <strain evidence="3 4">DSM 45627</strain>
    </source>
</reference>
<organism evidence="3 4">
    <name type="scientific">Jatrophihabitans endophyticus</name>
    <dbReference type="NCBI Taxonomy" id="1206085"/>
    <lineage>
        <taxon>Bacteria</taxon>
        <taxon>Bacillati</taxon>
        <taxon>Actinomycetota</taxon>
        <taxon>Actinomycetes</taxon>
        <taxon>Jatrophihabitantales</taxon>
        <taxon>Jatrophihabitantaceae</taxon>
        <taxon>Jatrophihabitans</taxon>
    </lineage>
</organism>
<dbReference type="Pfam" id="PF02655">
    <property type="entry name" value="ATP-grasp_3"/>
    <property type="match status" value="1"/>
</dbReference>
<protein>
    <submittedName>
        <fullName evidence="3">Carbamoyl-phosphate synthase large subunit</fullName>
    </submittedName>
</protein>
<dbReference type="Gene3D" id="3.30.1490.20">
    <property type="entry name" value="ATP-grasp fold, A domain"/>
    <property type="match status" value="1"/>
</dbReference>
<dbReference type="Pfam" id="PF21360">
    <property type="entry name" value="PylC-like_N"/>
    <property type="match status" value="1"/>
</dbReference>
<evidence type="ECO:0000313" key="4">
    <source>
        <dbReference type="Proteomes" id="UP000186132"/>
    </source>
</evidence>
<evidence type="ECO:0000259" key="2">
    <source>
        <dbReference type="PROSITE" id="PS50975"/>
    </source>
</evidence>
<dbReference type="Proteomes" id="UP000186132">
    <property type="component" value="Unassembled WGS sequence"/>
</dbReference>
<dbReference type="GO" id="GO:0005524">
    <property type="term" value="F:ATP binding"/>
    <property type="evidence" value="ECO:0007669"/>
    <property type="project" value="UniProtKB-UniRule"/>
</dbReference>
<name>A0A1M5IMW6_9ACTN</name>
<dbReference type="STRING" id="1206085.SAMN05443575_1946"/>
<accession>A0A1M5IMW6</accession>
<keyword evidence="4" id="KW-1185">Reference proteome</keyword>
<dbReference type="InterPro" id="IPR003806">
    <property type="entry name" value="ATP-grasp_PylC-type"/>
</dbReference>
<dbReference type="Gene3D" id="3.30.470.20">
    <property type="entry name" value="ATP-grasp fold, B domain"/>
    <property type="match status" value="1"/>
</dbReference>
<dbReference type="Gene3D" id="3.40.50.20">
    <property type="match status" value="1"/>
</dbReference>